<dbReference type="InterPro" id="IPR002557">
    <property type="entry name" value="Chitin-bd_dom"/>
</dbReference>
<dbReference type="SMART" id="SM00494">
    <property type="entry name" value="ChtBD2"/>
    <property type="match status" value="2"/>
</dbReference>
<feature type="domain" description="Chitin-binding type-2" evidence="2">
    <location>
        <begin position="78"/>
        <end position="149"/>
    </location>
</feature>
<feature type="chain" id="PRO_5005574902" description="Chitin-binding type-2 domain-containing protein" evidence="1">
    <location>
        <begin position="22"/>
        <end position="151"/>
    </location>
</feature>
<reference evidence="3 4" key="1">
    <citation type="submission" date="2015-07" db="EMBL/GenBank/DDBJ databases">
        <title>The genome of Habropoda laboriosa.</title>
        <authorList>
            <person name="Pan H."/>
            <person name="Kapheim K."/>
        </authorList>
    </citation>
    <scope>NUCLEOTIDE SEQUENCE [LARGE SCALE GENOMIC DNA]</scope>
    <source>
        <strain evidence="3">0110345459</strain>
    </source>
</reference>
<evidence type="ECO:0000313" key="3">
    <source>
        <dbReference type="EMBL" id="KOC62831.1"/>
    </source>
</evidence>
<dbReference type="GO" id="GO:0008061">
    <property type="term" value="F:chitin binding"/>
    <property type="evidence" value="ECO:0007669"/>
    <property type="project" value="InterPro"/>
</dbReference>
<dbReference type="Proteomes" id="UP000053825">
    <property type="component" value="Unassembled WGS sequence"/>
</dbReference>
<gene>
    <name evidence="3" type="ORF">WH47_02534</name>
</gene>
<dbReference type="AlphaFoldDB" id="A0A0L7QW74"/>
<protein>
    <recommendedName>
        <fullName evidence="2">Chitin-binding type-2 domain-containing protein</fullName>
    </recommendedName>
</protein>
<sequence length="151" mass="16783">MNALLLGVVVLISNFIPMGMPQTVPPSKCVMQGLFPIDDGTCQNYYMCIFDGAKFAPYGLKCAGTTLFDPSLKYCTSDYFCTQIIHDSSSTSISWPKVYPLPDTKCQKYYFCFTNGVTTTRYNLTCPNSLLFNPDKQKCVLPTAYSCPPVV</sequence>
<dbReference type="Pfam" id="PF01607">
    <property type="entry name" value="CBM_14"/>
    <property type="match status" value="1"/>
</dbReference>
<evidence type="ECO:0000256" key="1">
    <source>
        <dbReference type="SAM" id="SignalP"/>
    </source>
</evidence>
<evidence type="ECO:0000313" key="4">
    <source>
        <dbReference type="Proteomes" id="UP000053825"/>
    </source>
</evidence>
<dbReference type="PROSITE" id="PS50940">
    <property type="entry name" value="CHIT_BIND_II"/>
    <property type="match status" value="1"/>
</dbReference>
<feature type="signal peptide" evidence="1">
    <location>
        <begin position="1"/>
        <end position="21"/>
    </location>
</feature>
<proteinExistence type="predicted"/>
<name>A0A0L7QW74_9HYME</name>
<accession>A0A0L7QW74</accession>
<dbReference type="GO" id="GO:0005576">
    <property type="term" value="C:extracellular region"/>
    <property type="evidence" value="ECO:0007669"/>
    <property type="project" value="InterPro"/>
</dbReference>
<dbReference type="InterPro" id="IPR036508">
    <property type="entry name" value="Chitin-bd_dom_sf"/>
</dbReference>
<dbReference type="EMBL" id="KQ414716">
    <property type="protein sequence ID" value="KOC62831.1"/>
    <property type="molecule type" value="Genomic_DNA"/>
</dbReference>
<keyword evidence="4" id="KW-1185">Reference proteome</keyword>
<dbReference type="STRING" id="597456.A0A0L7QW74"/>
<dbReference type="OrthoDB" id="8179045at2759"/>
<dbReference type="SUPFAM" id="SSF57625">
    <property type="entry name" value="Invertebrate chitin-binding proteins"/>
    <property type="match status" value="2"/>
</dbReference>
<organism evidence="3 4">
    <name type="scientific">Habropoda laboriosa</name>
    <dbReference type="NCBI Taxonomy" id="597456"/>
    <lineage>
        <taxon>Eukaryota</taxon>
        <taxon>Metazoa</taxon>
        <taxon>Ecdysozoa</taxon>
        <taxon>Arthropoda</taxon>
        <taxon>Hexapoda</taxon>
        <taxon>Insecta</taxon>
        <taxon>Pterygota</taxon>
        <taxon>Neoptera</taxon>
        <taxon>Endopterygota</taxon>
        <taxon>Hymenoptera</taxon>
        <taxon>Apocrita</taxon>
        <taxon>Aculeata</taxon>
        <taxon>Apoidea</taxon>
        <taxon>Anthophila</taxon>
        <taxon>Apidae</taxon>
        <taxon>Habropoda</taxon>
    </lineage>
</organism>
<keyword evidence="1" id="KW-0732">Signal</keyword>
<dbReference type="Gene3D" id="2.170.140.10">
    <property type="entry name" value="Chitin binding domain"/>
    <property type="match status" value="2"/>
</dbReference>
<evidence type="ECO:0000259" key="2">
    <source>
        <dbReference type="PROSITE" id="PS50940"/>
    </source>
</evidence>